<dbReference type="Proteomes" id="UP000714915">
    <property type="component" value="Unassembled WGS sequence"/>
</dbReference>
<evidence type="ECO:0000313" key="2">
    <source>
        <dbReference type="Proteomes" id="UP000714915"/>
    </source>
</evidence>
<gene>
    <name evidence="1" type="ORF">KC669_02845</name>
</gene>
<reference evidence="1" key="1">
    <citation type="submission" date="2020-04" db="EMBL/GenBank/DDBJ databases">
        <authorList>
            <person name="Zhang T."/>
        </authorList>
    </citation>
    <scope>NUCLEOTIDE SEQUENCE</scope>
    <source>
        <strain evidence="1">HKST-UBA09</strain>
    </source>
</reference>
<organism evidence="1 2">
    <name type="scientific">Candidatus Dojkabacteria bacterium</name>
    <dbReference type="NCBI Taxonomy" id="2099670"/>
    <lineage>
        <taxon>Bacteria</taxon>
        <taxon>Candidatus Dojkabacteria</taxon>
    </lineage>
</organism>
<evidence type="ECO:0000313" key="1">
    <source>
        <dbReference type="EMBL" id="MCA9386947.1"/>
    </source>
</evidence>
<protein>
    <submittedName>
        <fullName evidence="1">Uncharacterized protein</fullName>
    </submittedName>
</protein>
<accession>A0A955LB10</accession>
<name>A0A955LB10_9BACT</name>
<dbReference type="EMBL" id="JAGQLF010000028">
    <property type="protein sequence ID" value="MCA9386947.1"/>
    <property type="molecule type" value="Genomic_DNA"/>
</dbReference>
<comment type="caution">
    <text evidence="1">The sequence shown here is derived from an EMBL/GenBank/DDBJ whole genome shotgun (WGS) entry which is preliminary data.</text>
</comment>
<sequence length="598" mass="62282">MSKFKRTSRSNTASQKVILVGSGDQALASGALVNGTTSLGISDNQLGVLSWDFDGTVALGTFITAGVTAAQVTAVKVLQGTNTSSAIHTADVWEVNEPAFVESGIIHRDLIRSVSTLVYRVPSYSAYAVTDIPTITAATEYGAYVYLYGVRSDREFSDNDEVVYETFESPASLSSITDPTDYVINGLLYKFNSRSRVASVSNSAAVQRGNKNYIALAINSGGSFGQALGTITCASTPTTIPVMKSYDVDGNATTTNLVANVELVKALAKVIKAQADAVTAGATITNQITTSSTVEVIDPKEAGKGVQARATVTMTNVANLAGDTITVNGTALQEGVDWARGASTTTAATAFAAAVNSGVSGISATSSGAVVTLKAVAYGTAGNAYTLTYTNGGSAGATVSGATFAGGAATNADAFIFIGLDQPKSVYFDDIEQVQNNVEVNVANGFTSGTITKTKVSYDEGTNQGWKWTIEDNDRARMQRHTPQNVPFGEFFSRGYTFVDPTVNYTATLIDYYDYEETLTTKEQTPKQLAILLAATGTCTTVSSAVTNLATGDAISTATTDTTTVASLEAILGAWLDSARTYSGHAYKGISASGANFA</sequence>
<reference evidence="1" key="2">
    <citation type="journal article" date="2021" name="Microbiome">
        <title>Successional dynamics and alternative stable states in a saline activated sludge microbial community over 9 years.</title>
        <authorList>
            <person name="Wang Y."/>
            <person name="Ye J."/>
            <person name="Ju F."/>
            <person name="Liu L."/>
            <person name="Boyd J.A."/>
            <person name="Deng Y."/>
            <person name="Parks D.H."/>
            <person name="Jiang X."/>
            <person name="Yin X."/>
            <person name="Woodcroft B.J."/>
            <person name="Tyson G.W."/>
            <person name="Hugenholtz P."/>
            <person name="Polz M.F."/>
            <person name="Zhang T."/>
        </authorList>
    </citation>
    <scope>NUCLEOTIDE SEQUENCE</scope>
    <source>
        <strain evidence="1">HKST-UBA09</strain>
    </source>
</reference>
<proteinExistence type="predicted"/>
<dbReference type="AlphaFoldDB" id="A0A955LB10"/>